<evidence type="ECO:0000256" key="6">
    <source>
        <dbReference type="ARBA" id="ARBA00024343"/>
    </source>
</evidence>
<dbReference type="EMBL" id="BSYR01000019">
    <property type="protein sequence ID" value="GMI83655.1"/>
    <property type="molecule type" value="Genomic_DNA"/>
</dbReference>
<keyword evidence="3" id="KW-0238">DNA-binding</keyword>
<evidence type="ECO:0000259" key="8">
    <source>
        <dbReference type="PROSITE" id="PS51032"/>
    </source>
</evidence>
<comment type="similarity">
    <text evidence="6">Belongs to the AP2/ERF transcription factor family. ERF subfamily.</text>
</comment>
<dbReference type="GO" id="GO:0003677">
    <property type="term" value="F:DNA binding"/>
    <property type="evidence" value="ECO:0007669"/>
    <property type="project" value="UniProtKB-KW"/>
</dbReference>
<keyword evidence="5" id="KW-0539">Nucleus</keyword>
<evidence type="ECO:0000256" key="5">
    <source>
        <dbReference type="ARBA" id="ARBA00023242"/>
    </source>
</evidence>
<gene>
    <name evidence="9" type="ORF">HRI_002034800</name>
</gene>
<keyword evidence="2" id="KW-0805">Transcription regulation</keyword>
<reference evidence="9" key="1">
    <citation type="submission" date="2023-05" db="EMBL/GenBank/DDBJ databases">
        <title>Genome and transcriptome analyses reveal genes involved in the formation of fine ridges on petal epidermal cells in Hibiscus trionum.</title>
        <authorList>
            <person name="Koshimizu S."/>
            <person name="Masuda S."/>
            <person name="Ishii T."/>
            <person name="Shirasu K."/>
            <person name="Hoshino A."/>
            <person name="Arita M."/>
        </authorList>
    </citation>
    <scope>NUCLEOTIDE SEQUENCE</scope>
    <source>
        <strain evidence="9">Hamamatsu line</strain>
    </source>
</reference>
<dbReference type="SUPFAM" id="SSF54171">
    <property type="entry name" value="DNA-binding domain"/>
    <property type="match status" value="1"/>
</dbReference>
<keyword evidence="4" id="KW-0804">Transcription</keyword>
<comment type="subcellular location">
    <subcellularLocation>
        <location evidence="1">Nucleus</location>
    </subcellularLocation>
</comment>
<dbReference type="Proteomes" id="UP001165190">
    <property type="component" value="Unassembled WGS sequence"/>
</dbReference>
<evidence type="ECO:0000256" key="2">
    <source>
        <dbReference type="ARBA" id="ARBA00023015"/>
    </source>
</evidence>
<dbReference type="AlphaFoldDB" id="A0A9W7HSY5"/>
<dbReference type="PRINTS" id="PR00367">
    <property type="entry name" value="ETHRSPELEMNT"/>
</dbReference>
<organism evidence="9 10">
    <name type="scientific">Hibiscus trionum</name>
    <name type="common">Flower of an hour</name>
    <dbReference type="NCBI Taxonomy" id="183268"/>
    <lineage>
        <taxon>Eukaryota</taxon>
        <taxon>Viridiplantae</taxon>
        <taxon>Streptophyta</taxon>
        <taxon>Embryophyta</taxon>
        <taxon>Tracheophyta</taxon>
        <taxon>Spermatophyta</taxon>
        <taxon>Magnoliopsida</taxon>
        <taxon>eudicotyledons</taxon>
        <taxon>Gunneridae</taxon>
        <taxon>Pentapetalae</taxon>
        <taxon>rosids</taxon>
        <taxon>malvids</taxon>
        <taxon>Malvales</taxon>
        <taxon>Malvaceae</taxon>
        <taxon>Malvoideae</taxon>
        <taxon>Hibiscus</taxon>
    </lineage>
</organism>
<dbReference type="CDD" id="cd00018">
    <property type="entry name" value="AP2"/>
    <property type="match status" value="1"/>
</dbReference>
<accession>A0A9W7HSY5</accession>
<sequence>MPRQNPYRSPYKTHFALSLVPTKSKPPPSEKTKNNSKIHFKSMHSPMKRQKLITSFSSTAPPPQIHRLSPEHETSIMVSALRNVITGITPSSTSAAAVDISSDLGSTSTFPVDSGNVFFQAGEVMDKCHVCKFDGCLGCNLFPPSQQEEQKGKTPTATTPSVSKTKRVKKNYRGVRQRPWGKWAAEIRDPKRATRVWLGTFNTAEEAARAYDKAAIDFRGPRAKLNFPFPVTYGNDEVTEATTTTAVVSDQENSGSFNLNTEMRMGSGFWDGIGEDEIQQWMTTDFDWYNNSSDSATTMGNANST</sequence>
<dbReference type="InterPro" id="IPR036955">
    <property type="entry name" value="AP2/ERF_dom_sf"/>
</dbReference>
<dbReference type="SMART" id="SM00380">
    <property type="entry name" value="AP2"/>
    <property type="match status" value="1"/>
</dbReference>
<dbReference type="GO" id="GO:0005634">
    <property type="term" value="C:nucleus"/>
    <property type="evidence" value="ECO:0007669"/>
    <property type="project" value="UniProtKB-SubCell"/>
</dbReference>
<evidence type="ECO:0000313" key="9">
    <source>
        <dbReference type="EMBL" id="GMI83655.1"/>
    </source>
</evidence>
<evidence type="ECO:0000256" key="7">
    <source>
        <dbReference type="SAM" id="MobiDB-lite"/>
    </source>
</evidence>
<dbReference type="InterPro" id="IPR016177">
    <property type="entry name" value="DNA-bd_dom_sf"/>
</dbReference>
<protein>
    <recommendedName>
        <fullName evidence="8">AP2/ERF domain-containing protein</fullName>
    </recommendedName>
</protein>
<dbReference type="PANTHER" id="PTHR31190">
    <property type="entry name" value="DNA-BINDING DOMAIN"/>
    <property type="match status" value="1"/>
</dbReference>
<dbReference type="GO" id="GO:0003700">
    <property type="term" value="F:DNA-binding transcription factor activity"/>
    <property type="evidence" value="ECO:0007669"/>
    <property type="project" value="InterPro"/>
</dbReference>
<dbReference type="GO" id="GO:0009873">
    <property type="term" value="P:ethylene-activated signaling pathway"/>
    <property type="evidence" value="ECO:0007669"/>
    <property type="project" value="InterPro"/>
</dbReference>
<proteinExistence type="inferred from homology"/>
<dbReference type="OrthoDB" id="642765at2759"/>
<dbReference type="InterPro" id="IPR001471">
    <property type="entry name" value="AP2/ERF_dom"/>
</dbReference>
<feature type="region of interest" description="Disordered" evidence="7">
    <location>
        <begin position="144"/>
        <end position="166"/>
    </location>
</feature>
<evidence type="ECO:0000256" key="4">
    <source>
        <dbReference type="ARBA" id="ARBA00023163"/>
    </source>
</evidence>
<feature type="domain" description="AP2/ERF" evidence="8">
    <location>
        <begin position="171"/>
        <end position="228"/>
    </location>
</feature>
<evidence type="ECO:0000313" key="10">
    <source>
        <dbReference type="Proteomes" id="UP001165190"/>
    </source>
</evidence>
<dbReference type="Pfam" id="PF00847">
    <property type="entry name" value="AP2"/>
    <property type="match status" value="1"/>
</dbReference>
<feature type="compositionally biased region" description="Polar residues" evidence="7">
    <location>
        <begin position="144"/>
        <end position="163"/>
    </location>
</feature>
<comment type="caution">
    <text evidence="9">The sequence shown here is derived from an EMBL/GenBank/DDBJ whole genome shotgun (WGS) entry which is preliminary data.</text>
</comment>
<name>A0A9W7HSY5_HIBTR</name>
<dbReference type="PANTHER" id="PTHR31190:SF181">
    <property type="entry name" value="OS02G0764700 PROTEIN"/>
    <property type="match status" value="1"/>
</dbReference>
<dbReference type="PROSITE" id="PS51032">
    <property type="entry name" value="AP2_ERF"/>
    <property type="match status" value="1"/>
</dbReference>
<evidence type="ECO:0000256" key="3">
    <source>
        <dbReference type="ARBA" id="ARBA00023125"/>
    </source>
</evidence>
<dbReference type="Gene3D" id="3.30.730.10">
    <property type="entry name" value="AP2/ERF domain"/>
    <property type="match status" value="1"/>
</dbReference>
<dbReference type="FunFam" id="3.30.730.10:FF:000001">
    <property type="entry name" value="Ethylene-responsive transcription factor 2"/>
    <property type="match status" value="1"/>
</dbReference>
<feature type="region of interest" description="Disordered" evidence="7">
    <location>
        <begin position="1"/>
        <end position="35"/>
    </location>
</feature>
<dbReference type="InterPro" id="IPR044808">
    <property type="entry name" value="ERF_plant"/>
</dbReference>
<evidence type="ECO:0000256" key="1">
    <source>
        <dbReference type="ARBA" id="ARBA00004123"/>
    </source>
</evidence>
<keyword evidence="10" id="KW-1185">Reference proteome</keyword>